<dbReference type="SUPFAM" id="SSF52047">
    <property type="entry name" value="RNI-like"/>
    <property type="match status" value="1"/>
</dbReference>
<evidence type="ECO:0000256" key="1">
    <source>
        <dbReference type="SAM" id="MobiDB-lite"/>
    </source>
</evidence>
<comment type="caution">
    <text evidence="2">The sequence shown here is derived from an EMBL/GenBank/DDBJ whole genome shotgun (WGS) entry which is preliminary data.</text>
</comment>
<dbReference type="GO" id="GO:0005737">
    <property type="term" value="C:cytoplasm"/>
    <property type="evidence" value="ECO:0007669"/>
    <property type="project" value="TreeGrafter"/>
</dbReference>
<feature type="compositionally biased region" description="Polar residues" evidence="1">
    <location>
        <begin position="8"/>
        <end position="28"/>
    </location>
</feature>
<dbReference type="InterPro" id="IPR032675">
    <property type="entry name" value="LRR_dom_sf"/>
</dbReference>
<feature type="region of interest" description="Disordered" evidence="1">
    <location>
        <begin position="1"/>
        <end position="215"/>
    </location>
</feature>
<feature type="compositionally biased region" description="Pro residues" evidence="1">
    <location>
        <begin position="39"/>
        <end position="48"/>
    </location>
</feature>
<sequence>MSRRNRGGANTTFVNNVRGPTSALTSFLNERGIRRANPAPAPAPPPQAPTATVGEEEEEEEGEDEEQSSAASSTPPTRTTRLTRGRTIVTTTVATSSRVSRSESAKKDGDNQDVNKEDGGNDDDDGDDDDDDDDEDYKVQRTSVRISIRSTRASSSSAASSSKAAASKADATSSKKRPRKKDSLSDSDNPEDKDFHDITGYVQRSNFSHKGRMPQGSNKIEFCSRCRARFTIRAGTKPAVDEDTGGLLCPTCAGSPSPAPSSDQKARPVKRLRRKIQKVEIENQIPSLQDLCIKKIANCIEDVEAFGDISDISLDKICRIISRNRSLSDETVRLFLDPRHYDMSLYDCTEITPVGFKNIAYLCPKLRSLKLKFCGRINDAVMSLYASHLTQLTSLSLIGPILVTEATYIKFFEAVENGFEKFELKHSARFSLKTLKALCENCPNLTCLRLGDCNMMDDEWIEPIAGLTKLRSLRIRNPGRGRLTTEPVVKLIQAVGSGLEELELKGCVDLEDAILVDAIRPCCVRLERLNIAGCELLTTEAVENLFKDWSTNRGLNYVNLENCILVGDEALKALTSHSAETLETLSIKGLDELTKEALLTIARCENLTTLDASWCRAMDDDVMKEIMDSAPKLMNVDVWGDHRLTECCVSRKGMKIVGREGDYLDLKFI</sequence>
<evidence type="ECO:0000313" key="2">
    <source>
        <dbReference type="EMBL" id="KAG0009528.1"/>
    </source>
</evidence>
<feature type="compositionally biased region" description="Basic and acidic residues" evidence="1">
    <location>
        <begin position="100"/>
        <end position="119"/>
    </location>
</feature>
<evidence type="ECO:0000313" key="3">
    <source>
        <dbReference type="Proteomes" id="UP000703661"/>
    </source>
</evidence>
<gene>
    <name evidence="2" type="ORF">BGZ80_002299</name>
</gene>
<organism evidence="2 3">
    <name type="scientific">Entomortierella chlamydospora</name>
    <dbReference type="NCBI Taxonomy" id="101097"/>
    <lineage>
        <taxon>Eukaryota</taxon>
        <taxon>Fungi</taxon>
        <taxon>Fungi incertae sedis</taxon>
        <taxon>Mucoromycota</taxon>
        <taxon>Mortierellomycotina</taxon>
        <taxon>Mortierellomycetes</taxon>
        <taxon>Mortierellales</taxon>
        <taxon>Mortierellaceae</taxon>
        <taxon>Entomortierella</taxon>
    </lineage>
</organism>
<feature type="compositionally biased region" description="Acidic residues" evidence="1">
    <location>
        <begin position="120"/>
        <end position="136"/>
    </location>
</feature>
<reference evidence="2" key="1">
    <citation type="journal article" date="2020" name="Fungal Divers.">
        <title>Resolving the Mortierellaceae phylogeny through synthesis of multi-gene phylogenetics and phylogenomics.</title>
        <authorList>
            <person name="Vandepol N."/>
            <person name="Liber J."/>
            <person name="Desiro A."/>
            <person name="Na H."/>
            <person name="Kennedy M."/>
            <person name="Barry K."/>
            <person name="Grigoriev I.V."/>
            <person name="Miller A.N."/>
            <person name="O'Donnell K."/>
            <person name="Stajich J.E."/>
            <person name="Bonito G."/>
        </authorList>
    </citation>
    <scope>NUCLEOTIDE SEQUENCE</scope>
    <source>
        <strain evidence="2">NRRL 2769</strain>
    </source>
</reference>
<keyword evidence="3" id="KW-1185">Reference proteome</keyword>
<dbReference type="AlphaFoldDB" id="A0A9P6SXB6"/>
<dbReference type="Gene3D" id="3.80.10.10">
    <property type="entry name" value="Ribonuclease Inhibitor"/>
    <property type="match status" value="3"/>
</dbReference>
<feature type="compositionally biased region" description="Low complexity" evidence="1">
    <location>
        <begin position="145"/>
        <end position="172"/>
    </location>
</feature>
<name>A0A9P6SXB6_9FUNG</name>
<proteinExistence type="predicted"/>
<feature type="compositionally biased region" description="Low complexity" evidence="1">
    <location>
        <begin position="68"/>
        <end position="99"/>
    </location>
</feature>
<dbReference type="Proteomes" id="UP000703661">
    <property type="component" value="Unassembled WGS sequence"/>
</dbReference>
<evidence type="ECO:0008006" key="4">
    <source>
        <dbReference type="Google" id="ProtNLM"/>
    </source>
</evidence>
<protein>
    <recommendedName>
        <fullName evidence="4">RNI-like protein</fullName>
    </recommendedName>
</protein>
<dbReference type="OrthoDB" id="421226at2759"/>
<feature type="compositionally biased region" description="Acidic residues" evidence="1">
    <location>
        <begin position="54"/>
        <end position="67"/>
    </location>
</feature>
<accession>A0A9P6SXB6</accession>
<dbReference type="InterPro" id="IPR006553">
    <property type="entry name" value="Leu-rich_rpt_Cys-con_subtyp"/>
</dbReference>
<dbReference type="EMBL" id="JAAAID010001562">
    <property type="protein sequence ID" value="KAG0009528.1"/>
    <property type="molecule type" value="Genomic_DNA"/>
</dbReference>
<dbReference type="SMART" id="SM00367">
    <property type="entry name" value="LRR_CC"/>
    <property type="match status" value="5"/>
</dbReference>
<dbReference type="InterPro" id="IPR050648">
    <property type="entry name" value="F-box_LRR-repeat"/>
</dbReference>
<dbReference type="PANTHER" id="PTHR13382">
    <property type="entry name" value="MITOCHONDRIAL ATP SYNTHASE COUPLING FACTOR B"/>
    <property type="match status" value="1"/>
</dbReference>